<gene>
    <name evidence="2" type="ORF">SAMN04488021_10266</name>
</gene>
<evidence type="ECO:0008006" key="4">
    <source>
        <dbReference type="Google" id="ProtNLM"/>
    </source>
</evidence>
<proteinExistence type="predicted"/>
<evidence type="ECO:0000313" key="2">
    <source>
        <dbReference type="EMBL" id="SFH16247.1"/>
    </source>
</evidence>
<evidence type="ECO:0000256" key="1">
    <source>
        <dbReference type="SAM" id="MobiDB-lite"/>
    </source>
</evidence>
<sequence>MLKSLIRRILPRSYVTDRHGAVSRRVVSLCAFCATLAITMAPCLAREVSRRIRADDYHIGLARLAWYVRRRFPRMDMSLDPLYLFCSGMTLAELEAMRDFLLRYGGRIKAEVLLGELCFLSASATLQAFGTPDYALHMGRLSADADRLLDHALRHALPATDASPADLPQRDPGAVSSRAGFSPLGAEAALRDALDLLEGAGFRPFILSGTLLGAVREGRMLAHDYDIDLGLFAEEADLAQLERLLCHSPPFRCLRAESQTLILGGPEGAIRCDIPVLYKLRHAGGIVIDIFLHYRERDCIWHGTTLYRWVNSPFTLAPRDLAGVRPLAPATAEQNLTENYGDWRKPKLSFDCALDTPNLVLHAGPMALAVSVRRLAMLHSRPQDAARLLEQMAAAGFVRPDPLRGWRISETIFDGSGDAADEEAPVGPVRAGGTRDGT</sequence>
<dbReference type="PANTHER" id="PTHR43404">
    <property type="entry name" value="LIPOPOLYSACCHARIDE CHOLINEPHOSPHOTRANSFERASE LICD"/>
    <property type="match status" value="1"/>
</dbReference>
<evidence type="ECO:0000313" key="3">
    <source>
        <dbReference type="Proteomes" id="UP000183635"/>
    </source>
</evidence>
<keyword evidence="3" id="KW-1185">Reference proteome</keyword>
<dbReference type="Proteomes" id="UP000183635">
    <property type="component" value="Unassembled WGS sequence"/>
</dbReference>
<dbReference type="RefSeq" id="WP_197701058.1">
    <property type="nucleotide sequence ID" value="NZ_CBCRYP010000001.1"/>
</dbReference>
<name>A0A1I2XT23_9RHOB</name>
<dbReference type="STRING" id="34004.SAMN04488021_10266"/>
<accession>A0A1I2XT23</accession>
<dbReference type="InterPro" id="IPR052942">
    <property type="entry name" value="LPS_cholinephosphotransferase"/>
</dbReference>
<dbReference type="AlphaFoldDB" id="A0A1I2XT23"/>
<protein>
    <recommendedName>
        <fullName evidence="4">LicD family protein</fullName>
    </recommendedName>
</protein>
<dbReference type="PANTHER" id="PTHR43404:SF1">
    <property type="entry name" value="MNN4P"/>
    <property type="match status" value="1"/>
</dbReference>
<organism evidence="2 3">
    <name type="scientific">Paracoccus aminovorans</name>
    <dbReference type="NCBI Taxonomy" id="34004"/>
    <lineage>
        <taxon>Bacteria</taxon>
        <taxon>Pseudomonadati</taxon>
        <taxon>Pseudomonadota</taxon>
        <taxon>Alphaproteobacteria</taxon>
        <taxon>Rhodobacterales</taxon>
        <taxon>Paracoccaceae</taxon>
        <taxon>Paracoccus</taxon>
    </lineage>
</organism>
<feature type="region of interest" description="Disordered" evidence="1">
    <location>
        <begin position="414"/>
        <end position="438"/>
    </location>
</feature>
<reference evidence="2 3" key="1">
    <citation type="submission" date="2016-10" db="EMBL/GenBank/DDBJ databases">
        <authorList>
            <person name="de Groot N.N."/>
        </authorList>
    </citation>
    <scope>NUCLEOTIDE SEQUENCE [LARGE SCALE GENOMIC DNA]</scope>
    <source>
        <strain evidence="2 3">DSM 8537</strain>
    </source>
</reference>
<dbReference type="EMBL" id="FOPU01000002">
    <property type="protein sequence ID" value="SFH16247.1"/>
    <property type="molecule type" value="Genomic_DNA"/>
</dbReference>